<reference evidence="2 4" key="1">
    <citation type="journal article" date="2014" name="BMC Genomics">
        <title>Genome sequence of Anopheles sinensis provides insight into genetics basis of mosquito competence for malaria parasites.</title>
        <authorList>
            <person name="Zhou D."/>
            <person name="Zhang D."/>
            <person name="Ding G."/>
            <person name="Shi L."/>
            <person name="Hou Q."/>
            <person name="Ye Y."/>
            <person name="Xu Y."/>
            <person name="Zhou H."/>
            <person name="Xiong C."/>
            <person name="Li S."/>
            <person name="Yu J."/>
            <person name="Hong S."/>
            <person name="Yu X."/>
            <person name="Zou P."/>
            <person name="Chen C."/>
            <person name="Chang X."/>
            <person name="Wang W."/>
            <person name="Lv Y."/>
            <person name="Sun Y."/>
            <person name="Ma L."/>
            <person name="Shen B."/>
            <person name="Zhu C."/>
        </authorList>
    </citation>
    <scope>NUCLEOTIDE SEQUENCE [LARGE SCALE GENOMIC DNA]</scope>
</reference>
<dbReference type="EMBL" id="KE525339">
    <property type="protein sequence ID" value="KFB48250.1"/>
    <property type="molecule type" value="Genomic_DNA"/>
</dbReference>
<dbReference type="EMBL" id="ATLV01022999">
    <property type="status" value="NOT_ANNOTATED_CDS"/>
    <property type="molecule type" value="Genomic_DNA"/>
</dbReference>
<proteinExistence type="predicted"/>
<dbReference type="AlphaFoldDB" id="A0A084WDF6"/>
<accession>A0A084WDF6</accession>
<organism evidence="2">
    <name type="scientific">Anopheles sinensis</name>
    <name type="common">Mosquito</name>
    <dbReference type="NCBI Taxonomy" id="74873"/>
    <lineage>
        <taxon>Eukaryota</taxon>
        <taxon>Metazoa</taxon>
        <taxon>Ecdysozoa</taxon>
        <taxon>Arthropoda</taxon>
        <taxon>Hexapoda</taxon>
        <taxon>Insecta</taxon>
        <taxon>Pterygota</taxon>
        <taxon>Neoptera</taxon>
        <taxon>Endopterygota</taxon>
        <taxon>Diptera</taxon>
        <taxon>Nematocera</taxon>
        <taxon>Culicoidea</taxon>
        <taxon>Culicidae</taxon>
        <taxon>Anophelinae</taxon>
        <taxon>Anopheles</taxon>
    </lineage>
</organism>
<evidence type="ECO:0000313" key="4">
    <source>
        <dbReference type="Proteomes" id="UP000030765"/>
    </source>
</evidence>
<keyword evidence="4" id="KW-1185">Reference proteome</keyword>
<evidence type="ECO:0000313" key="2">
    <source>
        <dbReference type="EMBL" id="KFB48250.1"/>
    </source>
</evidence>
<gene>
    <name evidence="2" type="ORF">ZHAS_00016372</name>
</gene>
<reference evidence="3" key="2">
    <citation type="submission" date="2020-05" db="UniProtKB">
        <authorList>
            <consortium name="EnsemblMetazoa"/>
        </authorList>
    </citation>
    <scope>IDENTIFICATION</scope>
</reference>
<dbReference type="VEuPathDB" id="VectorBase:ASIC016372"/>
<dbReference type="Proteomes" id="UP000030765">
    <property type="component" value="Unassembled WGS sequence"/>
</dbReference>
<protein>
    <submittedName>
        <fullName evidence="2 3">Uncharacterized protein</fullName>
    </submittedName>
</protein>
<evidence type="ECO:0000313" key="3">
    <source>
        <dbReference type="EnsemblMetazoa" id="ASIC016372-PA"/>
    </source>
</evidence>
<evidence type="ECO:0000256" key="1">
    <source>
        <dbReference type="SAM" id="MobiDB-lite"/>
    </source>
</evidence>
<dbReference type="EnsemblMetazoa" id="ASIC016372-RA">
    <property type="protein sequence ID" value="ASIC016372-PA"/>
    <property type="gene ID" value="ASIC016372"/>
</dbReference>
<name>A0A084WDF6_ANOSI</name>
<sequence>MIFRAAGKLPIPQHPLTDLPGSAFHASQKRMVASSVDRSSFGVRFRLVNHNPAPHKFGSSPPCATKVRTRGANFALRDTDHPEDWRGKKHNCHNRPAPNDDSESVCGAGSKTSPSTIMTMLAKKITMMMMQQITLTVMTIDMNRQIV</sequence>
<feature type="region of interest" description="Disordered" evidence="1">
    <location>
        <begin position="78"/>
        <end position="113"/>
    </location>
</feature>